<protein>
    <submittedName>
        <fullName evidence="1">Uncharacterized protein</fullName>
    </submittedName>
</protein>
<proteinExistence type="predicted"/>
<dbReference type="Gene3D" id="1.10.287.110">
    <property type="entry name" value="DnaJ domain"/>
    <property type="match status" value="1"/>
</dbReference>
<dbReference type="Proteomes" id="UP001217963">
    <property type="component" value="Chromosome XI"/>
</dbReference>
<accession>A0A9Q9C535</accession>
<organism evidence="1 3">
    <name type="scientific">Encephalitozoon hellem</name>
    <name type="common">Microsporidian parasite</name>
    <dbReference type="NCBI Taxonomy" id="27973"/>
    <lineage>
        <taxon>Eukaryota</taxon>
        <taxon>Fungi</taxon>
        <taxon>Fungi incertae sedis</taxon>
        <taxon>Microsporidia</taxon>
        <taxon>Unikaryonidae</taxon>
        <taxon>Encephalitozoon</taxon>
    </lineage>
</organism>
<sequence>MGVGKDLVVFFKEGGKVLFKAMASTISEAMLRDRMSKAEAEMILDISPSVSRDRMKDTFFEMYCANAKENGGSPYIQSKILGAYTVLSGASPKSVDFLEANRRICQRNTEKALHTKNKRVRL</sequence>
<reference evidence="1" key="1">
    <citation type="submission" date="2021-05" db="EMBL/GenBank/DDBJ databases">
        <title>Encephalitozoon hellem ATCC 50604 Complete Genome.</title>
        <authorList>
            <person name="Mascarenhas dos Santos A.C."/>
            <person name="Julian A.T."/>
            <person name="Pombert J.-F."/>
        </authorList>
    </citation>
    <scope>NUCLEOTIDE SEQUENCE</scope>
    <source>
        <strain evidence="1">ATCC 50604</strain>
    </source>
</reference>
<evidence type="ECO:0000313" key="2">
    <source>
        <dbReference type="EMBL" id="WEL39837.1"/>
    </source>
</evidence>
<name>A0A9Q9C535_ENCHE</name>
<dbReference type="EMBL" id="CP119072">
    <property type="protein sequence ID" value="WEL39837.1"/>
    <property type="molecule type" value="Genomic_DNA"/>
</dbReference>
<dbReference type="EMBL" id="CP075157">
    <property type="protein sequence ID" value="UTX44336.1"/>
    <property type="molecule type" value="Genomic_DNA"/>
</dbReference>
<evidence type="ECO:0000313" key="3">
    <source>
        <dbReference type="Proteomes" id="UP001059546"/>
    </source>
</evidence>
<evidence type="ECO:0000313" key="1">
    <source>
        <dbReference type="EMBL" id="UTX44336.1"/>
    </source>
</evidence>
<dbReference type="InterPro" id="IPR036869">
    <property type="entry name" value="J_dom_sf"/>
</dbReference>
<dbReference type="AlphaFoldDB" id="A0A9Q9C535"/>
<evidence type="ECO:0000313" key="4">
    <source>
        <dbReference type="Proteomes" id="UP001217963"/>
    </source>
</evidence>
<gene>
    <name evidence="1" type="ORF">GPU96_11g21350</name>
    <name evidence="2" type="ORF">PFJ87_11g00740</name>
</gene>
<dbReference type="OrthoDB" id="10262892at2759"/>
<dbReference type="Proteomes" id="UP001059546">
    <property type="component" value="Chromosome XI"/>
</dbReference>
<reference evidence="2 4" key="2">
    <citation type="submission" date="2023-02" db="EMBL/GenBank/DDBJ databases">
        <title>Encephalitozoon hellem ATCC 50451 complete genome.</title>
        <authorList>
            <person name="Mascarenhas dos Santos A.C."/>
            <person name="Julian A.T."/>
            <person name="Pombert J.-F."/>
        </authorList>
    </citation>
    <scope>NUCLEOTIDE SEQUENCE [LARGE SCALE GENOMIC DNA]</scope>
    <source>
        <strain evidence="2 4">ATCC 50451</strain>
    </source>
</reference>
<keyword evidence="4" id="KW-1185">Reference proteome</keyword>